<evidence type="ECO:0000313" key="3">
    <source>
        <dbReference type="EMBL" id="GJD98172.1"/>
    </source>
</evidence>
<evidence type="ECO:0000259" key="2">
    <source>
        <dbReference type="Pfam" id="PF07835"/>
    </source>
</evidence>
<evidence type="ECO:0000256" key="1">
    <source>
        <dbReference type="SAM" id="Phobius"/>
    </source>
</evidence>
<evidence type="ECO:0000313" key="4">
    <source>
        <dbReference type="Proteomes" id="UP001055153"/>
    </source>
</evidence>
<feature type="transmembrane region" description="Helical" evidence="1">
    <location>
        <begin position="55"/>
        <end position="74"/>
    </location>
</feature>
<comment type="caution">
    <text evidence="3">The sequence shown here is derived from an EMBL/GenBank/DDBJ whole genome shotgun (WGS) entry which is preliminary data.</text>
</comment>
<dbReference type="Gene3D" id="1.20.5.160">
    <property type="entry name" value="Bacterial aa3 type cytochrome c oxidase subunit IV"/>
    <property type="match status" value="1"/>
</dbReference>
<keyword evidence="1" id="KW-1133">Transmembrane helix</keyword>
<name>A0ABQ4S8S0_9HYPH</name>
<keyword evidence="4" id="KW-1185">Reference proteome</keyword>
<dbReference type="InterPro" id="IPR036596">
    <property type="entry name" value="Cyt-C_aa3_sf"/>
</dbReference>
<sequence length="97" mass="9957">MADTNHASTDAYGSAMDGATHEATYRGFVRFVEIATTVVICWVLALAVGGVREAWITAIVGVLLSSIAGAAGALIPSLGWRAPAAVAILLAILLALY</sequence>
<dbReference type="EMBL" id="BPQQ01000001">
    <property type="protein sequence ID" value="GJD98172.1"/>
    <property type="molecule type" value="Genomic_DNA"/>
</dbReference>
<keyword evidence="1" id="KW-0812">Transmembrane</keyword>
<dbReference type="Pfam" id="PF07835">
    <property type="entry name" value="COX4_pro_2"/>
    <property type="match status" value="1"/>
</dbReference>
<proteinExistence type="predicted"/>
<protein>
    <recommendedName>
        <fullName evidence="2">Cytochrome c oxidase subunit IV bacterial aa3 type domain-containing protein</fullName>
    </recommendedName>
</protein>
<feature type="transmembrane region" description="Helical" evidence="1">
    <location>
        <begin position="28"/>
        <end position="48"/>
    </location>
</feature>
<reference evidence="3" key="2">
    <citation type="submission" date="2021-08" db="EMBL/GenBank/DDBJ databases">
        <authorList>
            <person name="Tani A."/>
            <person name="Ola A."/>
            <person name="Ogura Y."/>
            <person name="Katsura K."/>
            <person name="Hayashi T."/>
        </authorList>
    </citation>
    <scope>NUCLEOTIDE SEQUENCE</scope>
    <source>
        <strain evidence="3">DSM 17168</strain>
    </source>
</reference>
<dbReference type="RefSeq" id="WP_238233122.1">
    <property type="nucleotide sequence ID" value="NZ_BPQQ01000001.1"/>
</dbReference>
<accession>A0ABQ4S8S0</accession>
<reference evidence="3" key="1">
    <citation type="journal article" date="2021" name="Front. Microbiol.">
        <title>Comprehensive Comparative Genomics and Phenotyping of Methylobacterium Species.</title>
        <authorList>
            <person name="Alessa O."/>
            <person name="Ogura Y."/>
            <person name="Fujitani Y."/>
            <person name="Takami H."/>
            <person name="Hayashi T."/>
            <person name="Sahin N."/>
            <person name="Tani A."/>
        </authorList>
    </citation>
    <scope>NUCLEOTIDE SEQUENCE</scope>
    <source>
        <strain evidence="3">DSM 17168</strain>
    </source>
</reference>
<gene>
    <name evidence="3" type="ORF">GMJLKIPL_0079</name>
</gene>
<dbReference type="InterPro" id="IPR012422">
    <property type="entry name" value="Cyt_c_oxidase_su4_bac-aa3"/>
</dbReference>
<feature type="transmembrane region" description="Helical" evidence="1">
    <location>
        <begin position="80"/>
        <end position="96"/>
    </location>
</feature>
<feature type="domain" description="Cytochrome c oxidase subunit IV bacterial aa3 type" evidence="2">
    <location>
        <begin position="13"/>
        <end position="48"/>
    </location>
</feature>
<organism evidence="3 4">
    <name type="scientific">Methylobacterium isbiliense</name>
    <dbReference type="NCBI Taxonomy" id="315478"/>
    <lineage>
        <taxon>Bacteria</taxon>
        <taxon>Pseudomonadati</taxon>
        <taxon>Pseudomonadota</taxon>
        <taxon>Alphaproteobacteria</taxon>
        <taxon>Hyphomicrobiales</taxon>
        <taxon>Methylobacteriaceae</taxon>
        <taxon>Methylobacterium</taxon>
    </lineage>
</organism>
<dbReference type="Proteomes" id="UP001055153">
    <property type="component" value="Unassembled WGS sequence"/>
</dbReference>
<keyword evidence="1" id="KW-0472">Membrane</keyword>
<dbReference type="SUPFAM" id="SSF81469">
    <property type="entry name" value="Bacterial aa3 type cytochrome c oxidase subunit IV"/>
    <property type="match status" value="1"/>
</dbReference>